<dbReference type="EMBL" id="JACGWO010000010">
    <property type="protein sequence ID" value="KAK4416772.1"/>
    <property type="molecule type" value="Genomic_DNA"/>
</dbReference>
<reference evidence="2" key="2">
    <citation type="journal article" date="2024" name="Plant">
        <title>Genomic evolution and insights into agronomic trait innovations of Sesamum species.</title>
        <authorList>
            <person name="Miao H."/>
            <person name="Wang L."/>
            <person name="Qu L."/>
            <person name="Liu H."/>
            <person name="Sun Y."/>
            <person name="Le M."/>
            <person name="Wang Q."/>
            <person name="Wei S."/>
            <person name="Zheng Y."/>
            <person name="Lin W."/>
            <person name="Duan Y."/>
            <person name="Cao H."/>
            <person name="Xiong S."/>
            <person name="Wang X."/>
            <person name="Wei L."/>
            <person name="Li C."/>
            <person name="Ma Q."/>
            <person name="Ju M."/>
            <person name="Zhao R."/>
            <person name="Li G."/>
            <person name="Mu C."/>
            <person name="Tian Q."/>
            <person name="Mei H."/>
            <person name="Zhang T."/>
            <person name="Gao T."/>
            <person name="Zhang H."/>
        </authorList>
    </citation>
    <scope>NUCLEOTIDE SEQUENCE</scope>
    <source>
        <strain evidence="2">3651</strain>
    </source>
</reference>
<reference evidence="2" key="1">
    <citation type="submission" date="2020-06" db="EMBL/GenBank/DDBJ databases">
        <authorList>
            <person name="Li T."/>
            <person name="Hu X."/>
            <person name="Zhang T."/>
            <person name="Song X."/>
            <person name="Zhang H."/>
            <person name="Dai N."/>
            <person name="Sheng W."/>
            <person name="Hou X."/>
            <person name="Wei L."/>
        </authorList>
    </citation>
    <scope>NUCLEOTIDE SEQUENCE</scope>
    <source>
        <strain evidence="2">3651</strain>
        <tissue evidence="2">Leaf</tissue>
    </source>
</reference>
<gene>
    <name evidence="2" type="ORF">Salat_2502700</name>
</gene>
<accession>A0AAE1XSH4</accession>
<proteinExistence type="predicted"/>
<comment type="caution">
    <text evidence="2">The sequence shown here is derived from an EMBL/GenBank/DDBJ whole genome shotgun (WGS) entry which is preliminary data.</text>
</comment>
<feature type="compositionally biased region" description="Basic and acidic residues" evidence="1">
    <location>
        <begin position="175"/>
        <end position="187"/>
    </location>
</feature>
<organism evidence="2 3">
    <name type="scientific">Sesamum alatum</name>
    <dbReference type="NCBI Taxonomy" id="300844"/>
    <lineage>
        <taxon>Eukaryota</taxon>
        <taxon>Viridiplantae</taxon>
        <taxon>Streptophyta</taxon>
        <taxon>Embryophyta</taxon>
        <taxon>Tracheophyta</taxon>
        <taxon>Spermatophyta</taxon>
        <taxon>Magnoliopsida</taxon>
        <taxon>eudicotyledons</taxon>
        <taxon>Gunneridae</taxon>
        <taxon>Pentapetalae</taxon>
        <taxon>asterids</taxon>
        <taxon>lamiids</taxon>
        <taxon>Lamiales</taxon>
        <taxon>Pedaliaceae</taxon>
        <taxon>Sesamum</taxon>
    </lineage>
</organism>
<name>A0AAE1XSH4_9LAMI</name>
<sequence>MFFFHQIRLASGREEEVMSLSGQQGVEKTSNISTIKLQRQDYIFGLRRTQPRAPLSGSRKIFRRVLGHEHHPPDRRPPIYLDLPRVARPIAERAATHSRKSRPFSPSLSDSGVVPMTHLPPPPPVNSSRQYAHFYTCGSRFCRRFRRVTDETAASGQPSFRRRVASFRRRVASSRRQEDVPRILIDD</sequence>
<feature type="region of interest" description="Disordered" evidence="1">
    <location>
        <begin position="93"/>
        <end position="128"/>
    </location>
</feature>
<dbReference type="AlphaFoldDB" id="A0AAE1XSH4"/>
<evidence type="ECO:0000313" key="2">
    <source>
        <dbReference type="EMBL" id="KAK4416772.1"/>
    </source>
</evidence>
<keyword evidence="3" id="KW-1185">Reference proteome</keyword>
<protein>
    <submittedName>
        <fullName evidence="2">Uncharacterized protein</fullName>
    </submittedName>
</protein>
<dbReference type="Proteomes" id="UP001293254">
    <property type="component" value="Unassembled WGS sequence"/>
</dbReference>
<evidence type="ECO:0000313" key="3">
    <source>
        <dbReference type="Proteomes" id="UP001293254"/>
    </source>
</evidence>
<evidence type="ECO:0000256" key="1">
    <source>
        <dbReference type="SAM" id="MobiDB-lite"/>
    </source>
</evidence>
<feature type="region of interest" description="Disordered" evidence="1">
    <location>
        <begin position="168"/>
        <end position="187"/>
    </location>
</feature>